<dbReference type="SUPFAM" id="SSF48452">
    <property type="entry name" value="TPR-like"/>
    <property type="match status" value="1"/>
</dbReference>
<protein>
    <submittedName>
        <fullName evidence="1">Uncharacterized protein</fullName>
    </submittedName>
</protein>
<dbReference type="InterPro" id="IPR011990">
    <property type="entry name" value="TPR-like_helical_dom_sf"/>
</dbReference>
<evidence type="ECO:0000313" key="2">
    <source>
        <dbReference type="Proteomes" id="UP001287356"/>
    </source>
</evidence>
<dbReference type="InterPro" id="IPR010323">
    <property type="entry name" value="DUF924"/>
</dbReference>
<sequence>MGGEDAFDPQLRATVWPALAALSKIGLDHVPDLPAPTDASYPEQCLGLQLLLDFCPRLFCQGVDHRWTYGYFRSLSERVAKAWHALPPAQRPDGWERWRQGGAGVDCWIGARLWLNAPFVHAECRADQALALQFTNDTRRFVERLSGLTDPNRARRDDILADLHGFPRVYVEGPPLGADVTRESWTFWAGMLIDIHKPIIDWFGRYPYLNAVLGRQSTAEEEVWIEETGHLNEAEREVARIVAEDVRLRRWTPPGGCSPR</sequence>
<dbReference type="Pfam" id="PF06041">
    <property type="entry name" value="DUF924"/>
    <property type="match status" value="1"/>
</dbReference>
<accession>A0AAE0JUX6</accession>
<dbReference type="AlphaFoldDB" id="A0AAE0JUX6"/>
<reference evidence="1" key="1">
    <citation type="journal article" date="2023" name="Mol. Phylogenet. Evol.">
        <title>Genome-scale phylogeny and comparative genomics of the fungal order Sordariales.</title>
        <authorList>
            <person name="Hensen N."/>
            <person name="Bonometti L."/>
            <person name="Westerberg I."/>
            <person name="Brannstrom I.O."/>
            <person name="Guillou S."/>
            <person name="Cros-Aarteil S."/>
            <person name="Calhoun S."/>
            <person name="Haridas S."/>
            <person name="Kuo A."/>
            <person name="Mondo S."/>
            <person name="Pangilinan J."/>
            <person name="Riley R."/>
            <person name="LaButti K."/>
            <person name="Andreopoulos B."/>
            <person name="Lipzen A."/>
            <person name="Chen C."/>
            <person name="Yan M."/>
            <person name="Daum C."/>
            <person name="Ng V."/>
            <person name="Clum A."/>
            <person name="Steindorff A."/>
            <person name="Ohm R.A."/>
            <person name="Martin F."/>
            <person name="Silar P."/>
            <person name="Natvig D.O."/>
            <person name="Lalanne C."/>
            <person name="Gautier V."/>
            <person name="Ament-Velasquez S.L."/>
            <person name="Kruys A."/>
            <person name="Hutchinson M.I."/>
            <person name="Powell A.J."/>
            <person name="Barry K."/>
            <person name="Miller A.N."/>
            <person name="Grigoriev I.V."/>
            <person name="Debuchy R."/>
            <person name="Gladieux P."/>
            <person name="Hiltunen Thoren M."/>
            <person name="Johannesson H."/>
        </authorList>
    </citation>
    <scope>NUCLEOTIDE SEQUENCE</scope>
    <source>
        <strain evidence="1">CBS 958.72</strain>
    </source>
</reference>
<name>A0AAE0JUX6_9PEZI</name>
<dbReference type="Proteomes" id="UP001287356">
    <property type="component" value="Unassembled WGS sequence"/>
</dbReference>
<evidence type="ECO:0000313" key="1">
    <source>
        <dbReference type="EMBL" id="KAK3361982.1"/>
    </source>
</evidence>
<dbReference type="EMBL" id="JAULSN010000010">
    <property type="protein sequence ID" value="KAK3361982.1"/>
    <property type="molecule type" value="Genomic_DNA"/>
</dbReference>
<reference evidence="1" key="2">
    <citation type="submission" date="2023-06" db="EMBL/GenBank/DDBJ databases">
        <authorList>
            <consortium name="Lawrence Berkeley National Laboratory"/>
            <person name="Haridas S."/>
            <person name="Hensen N."/>
            <person name="Bonometti L."/>
            <person name="Westerberg I."/>
            <person name="Brannstrom I.O."/>
            <person name="Guillou S."/>
            <person name="Cros-Aarteil S."/>
            <person name="Calhoun S."/>
            <person name="Kuo A."/>
            <person name="Mondo S."/>
            <person name="Pangilinan J."/>
            <person name="Riley R."/>
            <person name="Labutti K."/>
            <person name="Andreopoulos B."/>
            <person name="Lipzen A."/>
            <person name="Chen C."/>
            <person name="Yanf M."/>
            <person name="Daum C."/>
            <person name="Ng V."/>
            <person name="Clum A."/>
            <person name="Steindorff A."/>
            <person name="Ohm R."/>
            <person name="Martin F."/>
            <person name="Silar P."/>
            <person name="Natvig D."/>
            <person name="Lalanne C."/>
            <person name="Gautier V."/>
            <person name="Ament-Velasquez S.L."/>
            <person name="Kruys A."/>
            <person name="Hutchinson M.I."/>
            <person name="Powell A.J."/>
            <person name="Barry K."/>
            <person name="Miller A.N."/>
            <person name="Grigoriev I.V."/>
            <person name="Debuchy R."/>
            <person name="Gladieux P."/>
            <person name="Thoren M.H."/>
            <person name="Johannesson H."/>
        </authorList>
    </citation>
    <scope>NUCLEOTIDE SEQUENCE</scope>
    <source>
        <strain evidence="1">CBS 958.72</strain>
    </source>
</reference>
<keyword evidence="2" id="KW-1185">Reference proteome</keyword>
<comment type="caution">
    <text evidence="1">The sequence shown here is derived from an EMBL/GenBank/DDBJ whole genome shotgun (WGS) entry which is preliminary data.</text>
</comment>
<gene>
    <name evidence="1" type="ORF">B0T24DRAFT_670911</name>
</gene>
<dbReference type="Gene3D" id="1.25.40.10">
    <property type="entry name" value="Tetratricopeptide repeat domain"/>
    <property type="match status" value="1"/>
</dbReference>
<organism evidence="1 2">
    <name type="scientific">Lasiosphaeria ovina</name>
    <dbReference type="NCBI Taxonomy" id="92902"/>
    <lineage>
        <taxon>Eukaryota</taxon>
        <taxon>Fungi</taxon>
        <taxon>Dikarya</taxon>
        <taxon>Ascomycota</taxon>
        <taxon>Pezizomycotina</taxon>
        <taxon>Sordariomycetes</taxon>
        <taxon>Sordariomycetidae</taxon>
        <taxon>Sordariales</taxon>
        <taxon>Lasiosphaeriaceae</taxon>
        <taxon>Lasiosphaeria</taxon>
    </lineage>
</organism>
<proteinExistence type="predicted"/>